<proteinExistence type="inferred from homology"/>
<dbReference type="GeneID" id="112691811"/>
<evidence type="ECO:0000256" key="3">
    <source>
        <dbReference type="ARBA" id="ARBA00022475"/>
    </source>
</evidence>
<dbReference type="PANTHER" id="PTHR42643:SF33">
    <property type="entry name" value="GLUTAMATE RECEPTOR 2-LIKE PROTEIN"/>
    <property type="match status" value="1"/>
</dbReference>
<feature type="transmembrane region" description="Helical" evidence="9">
    <location>
        <begin position="146"/>
        <end position="164"/>
    </location>
</feature>
<evidence type="ECO:0000256" key="7">
    <source>
        <dbReference type="ARBA" id="ARBA00023170"/>
    </source>
</evidence>
<dbReference type="InterPro" id="IPR001320">
    <property type="entry name" value="Iontro_rcpt_C"/>
</dbReference>
<gene>
    <name evidence="12" type="primary">LOC112691811</name>
</gene>
<evidence type="ECO:0000256" key="6">
    <source>
        <dbReference type="ARBA" id="ARBA00023136"/>
    </source>
</evidence>
<dbReference type="InterPro" id="IPR052192">
    <property type="entry name" value="Insect_Ionotropic_Sensory_Rcpt"/>
</dbReference>
<evidence type="ECO:0000256" key="5">
    <source>
        <dbReference type="ARBA" id="ARBA00022989"/>
    </source>
</evidence>
<keyword evidence="6 9" id="KW-0472">Membrane</keyword>
<evidence type="ECO:0000256" key="4">
    <source>
        <dbReference type="ARBA" id="ARBA00022692"/>
    </source>
</evidence>
<comment type="subcellular location">
    <subcellularLocation>
        <location evidence="1">Cell membrane</location>
        <topology evidence="1">Multi-pass membrane protein</topology>
    </subcellularLocation>
</comment>
<evidence type="ECO:0000313" key="11">
    <source>
        <dbReference type="Proteomes" id="UP000694846"/>
    </source>
</evidence>
<dbReference type="RefSeq" id="XP_025421996.1">
    <property type="nucleotide sequence ID" value="XM_025566211.1"/>
</dbReference>
<comment type="similarity">
    <text evidence="2">Belongs to the glutamate-gated ion channel (TC 1.A.10.1) family.</text>
</comment>
<dbReference type="GO" id="GO:0015276">
    <property type="term" value="F:ligand-gated monoatomic ion channel activity"/>
    <property type="evidence" value="ECO:0007669"/>
    <property type="project" value="InterPro"/>
</dbReference>
<evidence type="ECO:0000256" key="1">
    <source>
        <dbReference type="ARBA" id="ARBA00004651"/>
    </source>
</evidence>
<evidence type="ECO:0000259" key="10">
    <source>
        <dbReference type="Pfam" id="PF00060"/>
    </source>
</evidence>
<keyword evidence="8" id="KW-0325">Glycoprotein</keyword>
<keyword evidence="5 9" id="KW-1133">Transmembrane helix</keyword>
<keyword evidence="11" id="KW-1185">Reference proteome</keyword>
<dbReference type="GO" id="GO:0050906">
    <property type="term" value="P:detection of stimulus involved in sensory perception"/>
    <property type="evidence" value="ECO:0007669"/>
    <property type="project" value="UniProtKB-ARBA"/>
</dbReference>
<evidence type="ECO:0000256" key="2">
    <source>
        <dbReference type="ARBA" id="ARBA00008685"/>
    </source>
</evidence>
<evidence type="ECO:0000313" key="12">
    <source>
        <dbReference type="RefSeq" id="XP_025421996.1"/>
    </source>
</evidence>
<feature type="domain" description="Ionotropic glutamate receptor C-terminal" evidence="10">
    <location>
        <begin position="144"/>
        <end position="319"/>
    </location>
</feature>
<keyword evidence="7 12" id="KW-0675">Receptor</keyword>
<accession>A0A8B8GHC5</accession>
<keyword evidence="4 9" id="KW-0812">Transmembrane</keyword>
<dbReference type="OrthoDB" id="9997229at2759"/>
<feature type="transmembrane region" description="Helical" evidence="9">
    <location>
        <begin position="200"/>
        <end position="220"/>
    </location>
</feature>
<dbReference type="AlphaFoldDB" id="A0A8B8GHC5"/>
<evidence type="ECO:0000256" key="8">
    <source>
        <dbReference type="ARBA" id="ARBA00023180"/>
    </source>
</evidence>
<dbReference type="Gene3D" id="3.40.190.10">
    <property type="entry name" value="Periplasmic binding protein-like II"/>
    <property type="match status" value="1"/>
</dbReference>
<dbReference type="Pfam" id="PF00060">
    <property type="entry name" value="Lig_chan"/>
    <property type="match status" value="1"/>
</dbReference>
<dbReference type="GO" id="GO:0005886">
    <property type="term" value="C:plasma membrane"/>
    <property type="evidence" value="ECO:0007669"/>
    <property type="project" value="UniProtKB-SubCell"/>
</dbReference>
<protein>
    <submittedName>
        <fullName evidence="12">Probable glutamate receptor</fullName>
    </submittedName>
</protein>
<dbReference type="PANTHER" id="PTHR42643">
    <property type="entry name" value="IONOTROPIC RECEPTOR 20A-RELATED"/>
    <property type="match status" value="1"/>
</dbReference>
<dbReference type="Proteomes" id="UP000694846">
    <property type="component" value="Unplaced"/>
</dbReference>
<feature type="transmembrane region" description="Helical" evidence="9">
    <location>
        <begin position="356"/>
        <end position="378"/>
    </location>
</feature>
<evidence type="ECO:0000256" key="9">
    <source>
        <dbReference type="SAM" id="Phobius"/>
    </source>
</evidence>
<keyword evidence="3" id="KW-1003">Cell membrane</keyword>
<reference evidence="12" key="1">
    <citation type="submission" date="2025-08" db="UniProtKB">
        <authorList>
            <consortium name="RefSeq"/>
        </authorList>
    </citation>
    <scope>IDENTIFICATION</scope>
    <source>
        <tissue evidence="12">Whole body</tissue>
    </source>
</reference>
<organism evidence="11 12">
    <name type="scientific">Sipha flava</name>
    <name type="common">yellow sugarcane aphid</name>
    <dbReference type="NCBI Taxonomy" id="143950"/>
    <lineage>
        <taxon>Eukaryota</taxon>
        <taxon>Metazoa</taxon>
        <taxon>Ecdysozoa</taxon>
        <taxon>Arthropoda</taxon>
        <taxon>Hexapoda</taxon>
        <taxon>Insecta</taxon>
        <taxon>Pterygota</taxon>
        <taxon>Neoptera</taxon>
        <taxon>Paraneoptera</taxon>
        <taxon>Hemiptera</taxon>
        <taxon>Sternorrhyncha</taxon>
        <taxon>Aphidomorpha</taxon>
        <taxon>Aphidoidea</taxon>
        <taxon>Aphididae</taxon>
        <taxon>Sipha</taxon>
    </lineage>
</organism>
<sequence>MEIDNLIRSRTNFRGIELKATTVITDFDNFFGFDQTPNTATGFDVYTHMHYPMVQLLAYQLNFKFNISFTNDYGWSYGNGSFSGLTGVLQREESDLGAVGTIMRVDRMTAVDYTVGTISLENNILFRQPKLSSIKNIHIQPFRNEVWLIILFLFVGFVTIIILMNRFKANGKKSLTILDIIELVLGAICQQGTVNVLNMISIKVVVIVLFLTSLFIFNAYSAKIVSLFQSTSVTIKNINDFANEKSVTMSIQISPYAKPLKKNIAHQLINRKWLEAEKCGLSEIQIFQLPTLAIPVIKKSGHRDVFKQKLIQQQEVGIRKRFIERWTPPKLTCDSMKINKNYVSVSVKEIYPTLKLFSYGILLSFVVFTFELASDYFFDNN</sequence>
<dbReference type="SUPFAM" id="SSF53850">
    <property type="entry name" value="Periplasmic binding protein-like II"/>
    <property type="match status" value="1"/>
</dbReference>
<name>A0A8B8GHC5_9HEMI</name>
<dbReference type="Gene3D" id="1.10.287.70">
    <property type="match status" value="1"/>
</dbReference>